<reference evidence="9 10" key="1">
    <citation type="submission" date="2016-08" db="EMBL/GenBank/DDBJ databases">
        <title>A Parts List for Fungal Cellulosomes Revealed by Comparative Genomics.</title>
        <authorList>
            <consortium name="DOE Joint Genome Institute"/>
            <person name="Haitjema C.H."/>
            <person name="Gilmore S.P."/>
            <person name="Henske J.K."/>
            <person name="Solomon K.V."/>
            <person name="De Groot R."/>
            <person name="Kuo A."/>
            <person name="Mondo S.J."/>
            <person name="Salamov A.A."/>
            <person name="Labutti K."/>
            <person name="Zhao Z."/>
            <person name="Chiniquy J."/>
            <person name="Barry K."/>
            <person name="Brewer H.M."/>
            <person name="Purvine S.O."/>
            <person name="Wright A.T."/>
            <person name="Boxma B."/>
            <person name="Van Alen T."/>
            <person name="Hackstein J.H."/>
            <person name="Baker S.E."/>
            <person name="Grigoriev I.V."/>
            <person name="O'Malley M.A."/>
        </authorList>
    </citation>
    <scope>NUCLEOTIDE SEQUENCE [LARGE SCALE GENOMIC DNA]</scope>
    <source>
        <strain evidence="9 10">S4</strain>
    </source>
</reference>
<dbReference type="AlphaFoldDB" id="A0A1Y1X936"/>
<dbReference type="PANTHER" id="PTHR15071:SF0">
    <property type="entry name" value="MANNOSE 6-PHOSPHATE RECEPTOR-LIKE PROTEIN 1"/>
    <property type="match status" value="1"/>
</dbReference>
<proteinExistence type="predicted"/>
<evidence type="ECO:0000256" key="2">
    <source>
        <dbReference type="ARBA" id="ARBA00022692"/>
    </source>
</evidence>
<evidence type="ECO:0000256" key="5">
    <source>
        <dbReference type="ARBA" id="ARBA00022989"/>
    </source>
</evidence>
<dbReference type="EMBL" id="MCFG01000107">
    <property type="protein sequence ID" value="ORX81936.1"/>
    <property type="molecule type" value="Genomic_DNA"/>
</dbReference>
<dbReference type="STRING" id="1754192.A0A1Y1X936"/>
<keyword evidence="5 7" id="KW-1133">Transmembrane helix</keyword>
<evidence type="ECO:0000313" key="9">
    <source>
        <dbReference type="EMBL" id="ORX81936.1"/>
    </source>
</evidence>
<reference evidence="9 10" key="2">
    <citation type="submission" date="2016-08" db="EMBL/GenBank/DDBJ databases">
        <title>Pervasive Adenine N6-methylation of Active Genes in Fungi.</title>
        <authorList>
            <consortium name="DOE Joint Genome Institute"/>
            <person name="Mondo S.J."/>
            <person name="Dannebaum R.O."/>
            <person name="Kuo R.C."/>
            <person name="Labutti K."/>
            <person name="Haridas S."/>
            <person name="Kuo A."/>
            <person name="Salamov A."/>
            <person name="Ahrendt S.R."/>
            <person name="Lipzen A."/>
            <person name="Sullivan W."/>
            <person name="Andreopoulos W.B."/>
            <person name="Clum A."/>
            <person name="Lindquist E."/>
            <person name="Daum C."/>
            <person name="Ramamoorthy G.K."/>
            <person name="Gryganskyi A."/>
            <person name="Culley D."/>
            <person name="Magnuson J.K."/>
            <person name="James T.Y."/>
            <person name="O'Malley M.A."/>
            <person name="Stajich J.E."/>
            <person name="Spatafora J.W."/>
            <person name="Visel A."/>
            <person name="Grigoriev I.V."/>
        </authorList>
    </citation>
    <scope>NUCLEOTIDE SEQUENCE [LARGE SCALE GENOMIC DNA]</scope>
    <source>
        <strain evidence="9 10">S4</strain>
    </source>
</reference>
<comment type="subcellular location">
    <subcellularLocation>
        <location evidence="1">Preautophagosomal structure membrane</location>
        <topology evidence="1">Single-pass type I membrane protein</topology>
    </subcellularLocation>
</comment>
<keyword evidence="2 7" id="KW-0812">Transmembrane</keyword>
<evidence type="ECO:0000256" key="6">
    <source>
        <dbReference type="ARBA" id="ARBA00023136"/>
    </source>
</evidence>
<keyword evidence="3 8" id="KW-0732">Signal</keyword>
<gene>
    <name evidence="9" type="ORF">BCR32DRAFT_292980</name>
</gene>
<name>A0A1Y1X936_9FUNG</name>
<feature type="chain" id="PRO_5013186319" evidence="8">
    <location>
        <begin position="21"/>
        <end position="260"/>
    </location>
</feature>
<keyword evidence="10" id="KW-1185">Reference proteome</keyword>
<dbReference type="GO" id="GO:0015031">
    <property type="term" value="P:protein transport"/>
    <property type="evidence" value="ECO:0007669"/>
    <property type="project" value="UniProtKB-KW"/>
</dbReference>
<keyword evidence="4" id="KW-0813">Transport</keyword>
<evidence type="ECO:0000256" key="7">
    <source>
        <dbReference type="SAM" id="Phobius"/>
    </source>
</evidence>
<dbReference type="GO" id="GO:0034045">
    <property type="term" value="C:phagophore assembly site membrane"/>
    <property type="evidence" value="ECO:0007669"/>
    <property type="project" value="UniProtKB-SubCell"/>
</dbReference>
<dbReference type="PANTHER" id="PTHR15071">
    <property type="entry name" value="MANNOSE-6-PHOSPHATE RECEPTOR FAMILY MEMBER"/>
    <property type="match status" value="1"/>
</dbReference>
<protein>
    <submittedName>
        <fullName evidence="9">Uncharacterized protein</fullName>
    </submittedName>
</protein>
<dbReference type="GO" id="GO:0000139">
    <property type="term" value="C:Golgi membrane"/>
    <property type="evidence" value="ECO:0007669"/>
    <property type="project" value="UniProtKB-SubCell"/>
</dbReference>
<organism evidence="9 10">
    <name type="scientific">Anaeromyces robustus</name>
    <dbReference type="NCBI Taxonomy" id="1754192"/>
    <lineage>
        <taxon>Eukaryota</taxon>
        <taxon>Fungi</taxon>
        <taxon>Fungi incertae sedis</taxon>
        <taxon>Chytridiomycota</taxon>
        <taxon>Chytridiomycota incertae sedis</taxon>
        <taxon>Neocallimastigomycetes</taxon>
        <taxon>Neocallimastigales</taxon>
        <taxon>Neocallimastigaceae</taxon>
        <taxon>Anaeromyces</taxon>
    </lineage>
</organism>
<dbReference type="InterPro" id="IPR009011">
    <property type="entry name" value="Man6P_isomerase_rcpt-bd_dom_sf"/>
</dbReference>
<dbReference type="InterPro" id="IPR018939">
    <property type="entry name" value="Autophagy-rel_prot_27"/>
</dbReference>
<sequence length="260" mass="29485">MKTISLYIFTLIVLVKSIASFSCEDVHLDSKETLYKATEKKVVENKIINSEGTEYDTWYIDPCRSVEKEPEDSKNGKCPKNSKVCLVKSFEFNGEKGKKIMDIKGYAVNNPPQDPVIKESDYILNFEGEEKSGYSTEFRFSCVGNNDGNPEVELDESKKKVVITWKGICVSDGKTSPVDDDKKNKDEKSGGGHFFLRFIFIIVVCYFVIGMCYNFFVLNKSGIDIIPHVDFWNALIGSILDKLSELFGRRGYRPILPDTL</sequence>
<accession>A0A1Y1X936</accession>
<evidence type="ECO:0000256" key="4">
    <source>
        <dbReference type="ARBA" id="ARBA00022927"/>
    </source>
</evidence>
<dbReference type="Proteomes" id="UP000193944">
    <property type="component" value="Unassembled WGS sequence"/>
</dbReference>
<evidence type="ECO:0000256" key="3">
    <source>
        <dbReference type="ARBA" id="ARBA00022729"/>
    </source>
</evidence>
<comment type="caution">
    <text evidence="9">The sequence shown here is derived from an EMBL/GenBank/DDBJ whole genome shotgun (WGS) entry which is preliminary data.</text>
</comment>
<feature type="transmembrane region" description="Helical" evidence="7">
    <location>
        <begin position="194"/>
        <end position="216"/>
    </location>
</feature>
<evidence type="ECO:0000256" key="1">
    <source>
        <dbReference type="ARBA" id="ARBA00004472"/>
    </source>
</evidence>
<dbReference type="Pfam" id="PF09451">
    <property type="entry name" value="ATG27"/>
    <property type="match status" value="1"/>
</dbReference>
<feature type="signal peptide" evidence="8">
    <location>
        <begin position="1"/>
        <end position="20"/>
    </location>
</feature>
<dbReference type="Gene3D" id="2.70.130.10">
    <property type="entry name" value="Mannose-6-phosphate receptor binding domain"/>
    <property type="match status" value="1"/>
</dbReference>
<evidence type="ECO:0000313" key="10">
    <source>
        <dbReference type="Proteomes" id="UP000193944"/>
    </source>
</evidence>
<keyword evidence="6 7" id="KW-0472">Membrane</keyword>
<keyword evidence="4" id="KW-0653">Protein transport</keyword>
<dbReference type="OrthoDB" id="29460at2759"/>
<evidence type="ECO:0000256" key="8">
    <source>
        <dbReference type="SAM" id="SignalP"/>
    </source>
</evidence>